<evidence type="ECO:0000313" key="5">
    <source>
        <dbReference type="EMBL" id="SVA53788.1"/>
    </source>
</evidence>
<accession>A0A381WNM0</accession>
<dbReference type="GO" id="GO:0016746">
    <property type="term" value="F:acyltransferase activity"/>
    <property type="evidence" value="ECO:0007669"/>
    <property type="project" value="UniProtKB-KW"/>
</dbReference>
<dbReference type="Pfam" id="PF01019">
    <property type="entry name" value="G_glu_transpept"/>
    <property type="match status" value="1"/>
</dbReference>
<sequence>MIIRIWLLASLLVQFSCGTNTQSVSTSAPITTSNQSIIRYDSIHHPVVARHGMVVTQNELASRVGQTILEQGGNAVDAAVAIGFALAVTLPRAGNLGGSGFMLIHMAQPKETIALDFRSIAPAAARLEDFLDEAGDIRWDDLTFGARAPAVPGTVAGLYHAWQKFGSLPWSLLVAPAINLAKEGIVVSEDLAYAFAEAMPIISQYPSSIIAYAKDADTPYLAGEILHQPDLAWSLERISEQGANAFYSGDIAEKIIGFMERSDGYISSQDLQLYQVKERTPISTNYRQHKIVTMPPSSVGGLALLQMLNVLKQFDLSSLDPGSARSLHLLAEVMKRVNANRRQGIGDTDFVSVPIEGILSEELAKEIAASIDLGKASSVSVINPIDANPYESRETTHYSVMDDFGNAVSTSYTLGYSFGSGLVVPGTGILLDNQMRNFSHRELGHANEMKPGKRPVSTMTPTLVFDVNDEIKIVTGTPGGSRIHNVIMQLLVNLIDYQMNIAEATHTPRIYQGWRTSELAVERGINADTSSLLRLMEHDVQLQQTMGSTQSIVRREGRLYGSADPRRP</sequence>
<dbReference type="PANTHER" id="PTHR43199">
    <property type="entry name" value="GLUTATHIONE HYDROLASE"/>
    <property type="match status" value="1"/>
</dbReference>
<evidence type="ECO:0000256" key="1">
    <source>
        <dbReference type="ARBA" id="ARBA00022679"/>
    </source>
</evidence>
<dbReference type="NCBIfam" id="TIGR00066">
    <property type="entry name" value="g_glut_trans"/>
    <property type="match status" value="1"/>
</dbReference>
<keyword evidence="4" id="KW-0012">Acyltransferase</keyword>
<dbReference type="Gene3D" id="3.60.20.40">
    <property type="match status" value="1"/>
</dbReference>
<dbReference type="GO" id="GO:0006751">
    <property type="term" value="P:glutathione catabolic process"/>
    <property type="evidence" value="ECO:0007669"/>
    <property type="project" value="InterPro"/>
</dbReference>
<dbReference type="EMBL" id="UINC01012298">
    <property type="protein sequence ID" value="SVA53788.1"/>
    <property type="molecule type" value="Genomic_DNA"/>
</dbReference>
<dbReference type="InterPro" id="IPR043137">
    <property type="entry name" value="GGT_ssub_C"/>
</dbReference>
<evidence type="ECO:0000256" key="4">
    <source>
        <dbReference type="ARBA" id="ARBA00023315"/>
    </source>
</evidence>
<dbReference type="GO" id="GO:0036374">
    <property type="term" value="F:glutathione hydrolase activity"/>
    <property type="evidence" value="ECO:0007669"/>
    <property type="project" value="InterPro"/>
</dbReference>
<reference evidence="5" key="1">
    <citation type="submission" date="2018-05" db="EMBL/GenBank/DDBJ databases">
        <authorList>
            <person name="Lanie J.A."/>
            <person name="Ng W.-L."/>
            <person name="Kazmierczak K.M."/>
            <person name="Andrzejewski T.M."/>
            <person name="Davidsen T.M."/>
            <person name="Wayne K.J."/>
            <person name="Tettelin H."/>
            <person name="Glass J.I."/>
            <person name="Rusch D."/>
            <person name="Podicherti R."/>
            <person name="Tsui H.-C.T."/>
            <person name="Winkler M.E."/>
        </authorList>
    </citation>
    <scope>NUCLEOTIDE SEQUENCE</scope>
</reference>
<evidence type="ECO:0000256" key="3">
    <source>
        <dbReference type="ARBA" id="ARBA00023145"/>
    </source>
</evidence>
<dbReference type="PRINTS" id="PR01210">
    <property type="entry name" value="GGTRANSPTASE"/>
</dbReference>
<dbReference type="InterPro" id="IPR051792">
    <property type="entry name" value="GGT_bact"/>
</dbReference>
<evidence type="ECO:0008006" key="6">
    <source>
        <dbReference type="Google" id="ProtNLM"/>
    </source>
</evidence>
<dbReference type="InterPro" id="IPR029055">
    <property type="entry name" value="Ntn_hydrolases_N"/>
</dbReference>
<keyword evidence="3" id="KW-0865">Zymogen</keyword>
<dbReference type="InterPro" id="IPR043138">
    <property type="entry name" value="GGT_lsub"/>
</dbReference>
<proteinExistence type="predicted"/>
<keyword evidence="1" id="KW-0808">Transferase</keyword>
<evidence type="ECO:0000256" key="2">
    <source>
        <dbReference type="ARBA" id="ARBA00022801"/>
    </source>
</evidence>
<protein>
    <recommendedName>
        <fullName evidence="6">Gamma-glutamyltransferase</fullName>
    </recommendedName>
</protein>
<dbReference type="Gene3D" id="1.10.246.130">
    <property type="match status" value="1"/>
</dbReference>
<keyword evidence="2" id="KW-0378">Hydrolase</keyword>
<dbReference type="SUPFAM" id="SSF56235">
    <property type="entry name" value="N-terminal nucleophile aminohydrolases (Ntn hydrolases)"/>
    <property type="match status" value="1"/>
</dbReference>
<dbReference type="PANTHER" id="PTHR43199:SF1">
    <property type="entry name" value="GLUTATHIONE HYDROLASE PROENZYME"/>
    <property type="match status" value="1"/>
</dbReference>
<organism evidence="5">
    <name type="scientific">marine metagenome</name>
    <dbReference type="NCBI Taxonomy" id="408172"/>
    <lineage>
        <taxon>unclassified sequences</taxon>
        <taxon>metagenomes</taxon>
        <taxon>ecological metagenomes</taxon>
    </lineage>
</organism>
<gene>
    <name evidence="5" type="ORF">METZ01_LOCUS106642</name>
</gene>
<name>A0A381WNM0_9ZZZZ</name>
<dbReference type="AlphaFoldDB" id="A0A381WNM0"/>
<dbReference type="InterPro" id="IPR000101">
    <property type="entry name" value="GGT_peptidase"/>
</dbReference>
<feature type="non-terminal residue" evidence="5">
    <location>
        <position position="568"/>
    </location>
</feature>